<proteinExistence type="predicted"/>
<dbReference type="GeneID" id="34590406"/>
<dbReference type="Pfam" id="PF06985">
    <property type="entry name" value="HET"/>
    <property type="match status" value="1"/>
</dbReference>
<protein>
    <recommendedName>
        <fullName evidence="1">Heterokaryon incompatibility domain-containing protein</fullName>
    </recommendedName>
</protein>
<dbReference type="InterPro" id="IPR052895">
    <property type="entry name" value="HetReg/Transcr_Mod"/>
</dbReference>
<dbReference type="Proteomes" id="UP000185904">
    <property type="component" value="Unassembled WGS sequence"/>
</dbReference>
<sequence length="162" mass="18436">MAKSHGRPENLAEGLRSIRANTNIRVIWADAICINQQDHEEKSWQLQEIATIYKRAAYVISWLGRGTAESDLAFVALRKFNFGHDLLLSRLVGQERACNSVVAAIEYAEGSCTGIDIAKNREWEDLFGAVRYESGESTLVSKRRSTISNFDWVFWPSRPRQM</sequence>
<name>A0A178CXR4_9EURO</name>
<reference evidence="2 3" key="1">
    <citation type="submission" date="2016-03" db="EMBL/GenBank/DDBJ databases">
        <title>The draft genome sequence of Fonsecaea nubica causative agent of cutaneous subcutaneous infection in human host.</title>
        <authorList>
            <person name="Costa F."/>
            <person name="Sybren D.H."/>
            <person name="Raittz R.T."/>
            <person name="Weiss V.A."/>
            <person name="Leao A.C."/>
            <person name="Gomes R."/>
            <person name="De Souza E.M."/>
            <person name="Pedrosa F.O."/>
            <person name="Steffens M.B."/>
            <person name="Bombassaro A."/>
            <person name="Tadra-Sfeir M.Z."/>
            <person name="Moreno L.F."/>
            <person name="Najafzadeh M.J."/>
            <person name="Felipe M.S."/>
            <person name="Teixeira M."/>
            <person name="Sun J."/>
            <person name="Xi L."/>
            <person name="Castro M.A."/>
            <person name="Vicente V.A."/>
        </authorList>
    </citation>
    <scope>NUCLEOTIDE SEQUENCE [LARGE SCALE GENOMIC DNA]</scope>
    <source>
        <strain evidence="2 3">CBS 269.64</strain>
    </source>
</reference>
<evidence type="ECO:0000313" key="2">
    <source>
        <dbReference type="EMBL" id="OAL33655.1"/>
    </source>
</evidence>
<evidence type="ECO:0000313" key="3">
    <source>
        <dbReference type="Proteomes" id="UP000185904"/>
    </source>
</evidence>
<keyword evidence="3" id="KW-1185">Reference proteome</keyword>
<accession>A0A178CXR4</accession>
<feature type="domain" description="Heterokaryon incompatibility" evidence="1">
    <location>
        <begin position="8"/>
        <end position="75"/>
    </location>
</feature>
<comment type="caution">
    <text evidence="2">The sequence shown here is derived from an EMBL/GenBank/DDBJ whole genome shotgun (WGS) entry which is preliminary data.</text>
</comment>
<dbReference type="EMBL" id="LVCJ01000047">
    <property type="protein sequence ID" value="OAL33655.1"/>
    <property type="molecule type" value="Genomic_DNA"/>
</dbReference>
<dbReference type="RefSeq" id="XP_022498667.1">
    <property type="nucleotide sequence ID" value="XM_022645281.1"/>
</dbReference>
<dbReference type="PANTHER" id="PTHR24148">
    <property type="entry name" value="ANKYRIN REPEAT DOMAIN-CONTAINING PROTEIN 39 HOMOLOG-RELATED"/>
    <property type="match status" value="1"/>
</dbReference>
<evidence type="ECO:0000259" key="1">
    <source>
        <dbReference type="Pfam" id="PF06985"/>
    </source>
</evidence>
<organism evidence="2 3">
    <name type="scientific">Fonsecaea nubica</name>
    <dbReference type="NCBI Taxonomy" id="856822"/>
    <lineage>
        <taxon>Eukaryota</taxon>
        <taxon>Fungi</taxon>
        <taxon>Dikarya</taxon>
        <taxon>Ascomycota</taxon>
        <taxon>Pezizomycotina</taxon>
        <taxon>Eurotiomycetes</taxon>
        <taxon>Chaetothyriomycetidae</taxon>
        <taxon>Chaetothyriales</taxon>
        <taxon>Herpotrichiellaceae</taxon>
        <taxon>Fonsecaea</taxon>
    </lineage>
</organism>
<dbReference type="OrthoDB" id="4161644at2759"/>
<dbReference type="PANTHER" id="PTHR24148:SF79">
    <property type="entry name" value="HETEROKARYON INCOMPATIBILITY DOMAIN-CONTAINING PROTEIN"/>
    <property type="match status" value="1"/>
</dbReference>
<dbReference type="AlphaFoldDB" id="A0A178CXR4"/>
<gene>
    <name evidence="2" type="ORF">AYO20_06993</name>
</gene>
<dbReference type="InterPro" id="IPR010730">
    <property type="entry name" value="HET"/>
</dbReference>